<evidence type="ECO:0000256" key="1">
    <source>
        <dbReference type="ARBA" id="ARBA00004604"/>
    </source>
</evidence>
<dbReference type="EMBL" id="HBIJ01010983">
    <property type="protein sequence ID" value="CAE0366755.1"/>
    <property type="molecule type" value="Transcribed_RNA"/>
</dbReference>
<dbReference type="InterPro" id="IPR037503">
    <property type="entry name" value="Fcf1_PIN"/>
</dbReference>
<dbReference type="GO" id="GO:0006364">
    <property type="term" value="P:rRNA processing"/>
    <property type="evidence" value="ECO:0007669"/>
    <property type="project" value="UniProtKB-KW"/>
</dbReference>
<accession>A0A7S3JVV7</accession>
<name>A0A7S3JVV7_9STRA</name>
<evidence type="ECO:0000256" key="4">
    <source>
        <dbReference type="ARBA" id="ARBA00023242"/>
    </source>
</evidence>
<evidence type="ECO:0000256" key="3">
    <source>
        <dbReference type="ARBA" id="ARBA00022552"/>
    </source>
</evidence>
<evidence type="ECO:0000256" key="2">
    <source>
        <dbReference type="ARBA" id="ARBA00022517"/>
    </source>
</evidence>
<dbReference type="AlphaFoldDB" id="A0A7S3JVV7"/>
<dbReference type="SMART" id="SM00670">
    <property type="entry name" value="PINc"/>
    <property type="match status" value="1"/>
</dbReference>
<dbReference type="GO" id="GO:0032040">
    <property type="term" value="C:small-subunit processome"/>
    <property type="evidence" value="ECO:0007669"/>
    <property type="project" value="InterPro"/>
</dbReference>
<dbReference type="InterPro" id="IPR002716">
    <property type="entry name" value="PIN_dom"/>
</dbReference>
<dbReference type="PANTHER" id="PTHR12416">
    <property type="entry name" value="RRNA-PROCESSING PROTEIN UTP23 HOMOLOG"/>
    <property type="match status" value="1"/>
</dbReference>
<reference evidence="7" key="1">
    <citation type="submission" date="2021-01" db="EMBL/GenBank/DDBJ databases">
        <authorList>
            <person name="Corre E."/>
            <person name="Pelletier E."/>
            <person name="Niang G."/>
            <person name="Scheremetjew M."/>
            <person name="Finn R."/>
            <person name="Kale V."/>
            <person name="Holt S."/>
            <person name="Cochrane G."/>
            <person name="Meng A."/>
            <person name="Brown T."/>
            <person name="Cohen L."/>
        </authorList>
    </citation>
    <scope>NUCLEOTIDE SEQUENCE</scope>
    <source>
        <strain evidence="7">CCMP1510</strain>
    </source>
</reference>
<dbReference type="FunFam" id="3.40.50.1010:FF:000035">
    <property type="entry name" value="Fcf1, putative"/>
    <property type="match status" value="1"/>
</dbReference>
<evidence type="ECO:0000256" key="5">
    <source>
        <dbReference type="ARBA" id="ARBA00024026"/>
    </source>
</evidence>
<feature type="domain" description="PIN" evidence="6">
    <location>
        <begin position="61"/>
        <end position="161"/>
    </location>
</feature>
<dbReference type="InterPro" id="IPR029060">
    <property type="entry name" value="PIN-like_dom_sf"/>
</dbReference>
<proteinExistence type="inferred from homology"/>
<comment type="similarity">
    <text evidence="5">Belongs to the UTP23/FCF1 family. FCF1 subfamily.</text>
</comment>
<keyword evidence="2" id="KW-0690">Ribosome biogenesis</keyword>
<organism evidence="7">
    <name type="scientific">Aureoumbra lagunensis</name>
    <dbReference type="NCBI Taxonomy" id="44058"/>
    <lineage>
        <taxon>Eukaryota</taxon>
        <taxon>Sar</taxon>
        <taxon>Stramenopiles</taxon>
        <taxon>Ochrophyta</taxon>
        <taxon>Pelagophyceae</taxon>
        <taxon>Pelagomonadales</taxon>
        <taxon>Aureoumbra</taxon>
    </lineage>
</organism>
<comment type="subcellular location">
    <subcellularLocation>
        <location evidence="1">Nucleus</location>
        <location evidence="1">Nucleolus</location>
    </subcellularLocation>
</comment>
<dbReference type="CDD" id="cd09864">
    <property type="entry name" value="PIN_Fcf1-like"/>
    <property type="match status" value="1"/>
</dbReference>
<dbReference type="SUPFAM" id="SSF88723">
    <property type="entry name" value="PIN domain-like"/>
    <property type="match status" value="1"/>
</dbReference>
<protein>
    <recommendedName>
        <fullName evidence="6">PIN domain-containing protein</fullName>
    </recommendedName>
</protein>
<dbReference type="Pfam" id="PF04900">
    <property type="entry name" value="Fcf1"/>
    <property type="match status" value="1"/>
</dbReference>
<keyword evidence="4" id="KW-0539">Nucleus</keyword>
<dbReference type="Gene3D" id="3.40.50.1010">
    <property type="entry name" value="5'-nuclease"/>
    <property type="match status" value="1"/>
</dbReference>
<evidence type="ECO:0000313" key="7">
    <source>
        <dbReference type="EMBL" id="CAE0366755.1"/>
    </source>
</evidence>
<sequence>MTKAKKHRAHKVRAMVKKIINPKDQRIEKKKALPKDEGRRNIENVPVSMFFAHNSALGPPYHVIVDTNFINFSIKNKLDIVKSMMDCLLAKCIPVILDSVIAELEKLGSKYRVALKLAKDPRFLRMPSYLPKGNYADDDIVEHVRVHRCFIVATCDKELRARLRKIPGVPIMYIKTRRYTIERMPEAFGAPR</sequence>
<keyword evidence="3" id="KW-0698">rRNA processing</keyword>
<evidence type="ECO:0000259" key="6">
    <source>
        <dbReference type="SMART" id="SM00670"/>
    </source>
</evidence>
<dbReference type="InterPro" id="IPR006984">
    <property type="entry name" value="Fcf1/UTP23"/>
</dbReference>
<gene>
    <name evidence="7" type="ORF">ALAG00032_LOCUS7503</name>
</gene>